<feature type="transmembrane region" description="Helical" evidence="6">
    <location>
        <begin position="275"/>
        <end position="300"/>
    </location>
</feature>
<evidence type="ECO:0000256" key="6">
    <source>
        <dbReference type="SAM" id="Phobius"/>
    </source>
</evidence>
<feature type="transmembrane region" description="Helical" evidence="6">
    <location>
        <begin position="332"/>
        <end position="354"/>
    </location>
</feature>
<dbReference type="EMBL" id="JAPMUA010000003">
    <property type="protein sequence ID" value="MDG3586141.1"/>
    <property type="molecule type" value="Genomic_DNA"/>
</dbReference>
<keyword evidence="4 6" id="KW-1133">Transmembrane helix</keyword>
<comment type="caution">
    <text evidence="9">The sequence shown here is derived from an EMBL/GenBank/DDBJ whole genome shotgun (WGS) entry which is preliminary data.</text>
</comment>
<feature type="domain" description="MacB-like periplasmic core" evidence="8">
    <location>
        <begin position="18"/>
        <end position="185"/>
    </location>
</feature>
<gene>
    <name evidence="9" type="ORF">OSR52_09695</name>
</gene>
<dbReference type="InterPro" id="IPR025857">
    <property type="entry name" value="MacB_PCD"/>
</dbReference>
<feature type="transmembrane region" description="Helical" evidence="6">
    <location>
        <begin position="16"/>
        <end position="35"/>
    </location>
</feature>
<name>A0ABT6FSA1_9FLAO</name>
<dbReference type="Proteomes" id="UP001153642">
    <property type="component" value="Unassembled WGS sequence"/>
</dbReference>
<evidence type="ECO:0000256" key="4">
    <source>
        <dbReference type="ARBA" id="ARBA00022989"/>
    </source>
</evidence>
<evidence type="ECO:0000256" key="5">
    <source>
        <dbReference type="ARBA" id="ARBA00023136"/>
    </source>
</evidence>
<evidence type="ECO:0000259" key="7">
    <source>
        <dbReference type="Pfam" id="PF02687"/>
    </source>
</evidence>
<proteinExistence type="predicted"/>
<comment type="subcellular location">
    <subcellularLocation>
        <location evidence="1">Cell membrane</location>
        <topology evidence="1">Multi-pass membrane protein</topology>
    </subcellularLocation>
</comment>
<feature type="transmembrane region" description="Helical" evidence="6">
    <location>
        <begin position="375"/>
        <end position="397"/>
    </location>
</feature>
<evidence type="ECO:0000259" key="8">
    <source>
        <dbReference type="Pfam" id="PF12704"/>
    </source>
</evidence>
<keyword evidence="5 6" id="KW-0472">Membrane</keyword>
<evidence type="ECO:0000256" key="1">
    <source>
        <dbReference type="ARBA" id="ARBA00004651"/>
    </source>
</evidence>
<accession>A0ABT6FSA1</accession>
<keyword evidence="2" id="KW-1003">Cell membrane</keyword>
<dbReference type="Pfam" id="PF02687">
    <property type="entry name" value="FtsX"/>
    <property type="match status" value="1"/>
</dbReference>
<evidence type="ECO:0000256" key="2">
    <source>
        <dbReference type="ARBA" id="ARBA00022475"/>
    </source>
</evidence>
<dbReference type="RefSeq" id="WP_277899947.1">
    <property type="nucleotide sequence ID" value="NZ_JAPMUA010000003.1"/>
</dbReference>
<organism evidence="9 10">
    <name type="scientific">Galbibacter pacificus</name>
    <dbReference type="NCBI Taxonomy" id="2996052"/>
    <lineage>
        <taxon>Bacteria</taxon>
        <taxon>Pseudomonadati</taxon>
        <taxon>Bacteroidota</taxon>
        <taxon>Flavobacteriia</taxon>
        <taxon>Flavobacteriales</taxon>
        <taxon>Flavobacteriaceae</taxon>
        <taxon>Galbibacter</taxon>
    </lineage>
</organism>
<keyword evidence="10" id="KW-1185">Reference proteome</keyword>
<reference evidence="9" key="1">
    <citation type="submission" date="2022-11" db="EMBL/GenBank/DDBJ databases">
        <title>High-quality draft genome sequence of Galbibacter sp. strain CMA-7.</title>
        <authorList>
            <person name="Wei L."/>
            <person name="Dong C."/>
            <person name="Shao Z."/>
        </authorList>
    </citation>
    <scope>NUCLEOTIDE SEQUENCE</scope>
    <source>
        <strain evidence="9">CMA-7</strain>
    </source>
</reference>
<feature type="domain" description="ABC3 transporter permease C-terminal" evidence="7">
    <location>
        <begin position="284"/>
        <end position="401"/>
    </location>
</feature>
<dbReference type="PANTHER" id="PTHR43738">
    <property type="entry name" value="ABC TRANSPORTER, MEMBRANE PROTEIN"/>
    <property type="match status" value="1"/>
</dbReference>
<dbReference type="Pfam" id="PF12704">
    <property type="entry name" value="MacB_PCD"/>
    <property type="match status" value="1"/>
</dbReference>
<protein>
    <submittedName>
        <fullName evidence="9">ABC transporter permease</fullName>
    </submittedName>
</protein>
<evidence type="ECO:0000313" key="9">
    <source>
        <dbReference type="EMBL" id="MDG3586141.1"/>
    </source>
</evidence>
<dbReference type="InterPro" id="IPR051125">
    <property type="entry name" value="ABC-4/HrtB_transporter"/>
</dbReference>
<keyword evidence="3 6" id="KW-0812">Transmembrane</keyword>
<evidence type="ECO:0000256" key="3">
    <source>
        <dbReference type="ARBA" id="ARBA00022692"/>
    </source>
</evidence>
<dbReference type="InterPro" id="IPR003838">
    <property type="entry name" value="ABC3_permease_C"/>
</dbReference>
<evidence type="ECO:0000313" key="10">
    <source>
        <dbReference type="Proteomes" id="UP001153642"/>
    </source>
</evidence>
<sequence length="409" mass="46032">MNIGKLSIKNIFHKPLYSLLSLISLAISIGLLIGIRQMDTSIRRHFENSTGKIDMIIGAKGSPLQLVLSSALHIDNPTGNIPYRQAKKIAKNPLIKSAVPISYGDNYKGYRIVGTTQGFAPLYNAELQKGRSVQKPMEVVLGHSVAEKLKLSIGDTFLSSHGLVEEGAHQHSEPLTVVGIYKPAYKVIDRLIITALESIWEVHHHGHHDNEHDKHEEHEEEGHEEDGHKEITSMLVSFRSPSAFLTLPRQINENTNMQAVLPKYEMERLFQYTGVGVQAITWLAYTVLVISCITIFISLFKMVKERAFDLALLRTYGASNLQLVKIVAYEGFLIGLIAWMVGVLLSQMGMYYIFEILQENFKQIDIQKFPWQEALQIGVLVLFMIMLSITMAIPPILKMNISNILSNEK</sequence>
<dbReference type="PANTHER" id="PTHR43738:SF2">
    <property type="entry name" value="ABC TRANSPORTER PERMEASE"/>
    <property type="match status" value="1"/>
</dbReference>